<organism evidence="1">
    <name type="scientific">viral metagenome</name>
    <dbReference type="NCBI Taxonomy" id="1070528"/>
    <lineage>
        <taxon>unclassified sequences</taxon>
        <taxon>metagenomes</taxon>
        <taxon>organismal metagenomes</taxon>
    </lineage>
</organism>
<reference evidence="1" key="1">
    <citation type="journal article" date="2020" name="Nature">
        <title>Giant virus diversity and host interactions through global metagenomics.</title>
        <authorList>
            <person name="Schulz F."/>
            <person name="Roux S."/>
            <person name="Paez-Espino D."/>
            <person name="Jungbluth S."/>
            <person name="Walsh D.A."/>
            <person name="Denef V.J."/>
            <person name="McMahon K.D."/>
            <person name="Konstantinidis K.T."/>
            <person name="Eloe-Fadrosh E.A."/>
            <person name="Kyrpides N.C."/>
            <person name="Woyke T."/>
        </authorList>
    </citation>
    <scope>NUCLEOTIDE SEQUENCE</scope>
    <source>
        <strain evidence="1">GVMAG-M-3300023179-27</strain>
    </source>
</reference>
<evidence type="ECO:0000313" key="1">
    <source>
        <dbReference type="EMBL" id="QHT26362.1"/>
    </source>
</evidence>
<proteinExistence type="predicted"/>
<sequence>MNVDEAKEWIESLSIDDLKLAMSLMSQSLQKKIEAKIKHETITKLDGLKEYLNKRRHDGNLISKLIVEYSKNKCVVRLLNDVFEYKHDNLSYMLHINNNLLYDDCIPISHVTSKQLYIDHPVLHYELSNIASTYKISTSVFFEFICDALDYLISN</sequence>
<name>A0A6C0ECA1_9ZZZZ</name>
<protein>
    <submittedName>
        <fullName evidence="1">Uncharacterized protein</fullName>
    </submittedName>
</protein>
<dbReference type="EMBL" id="MN739786">
    <property type="protein sequence ID" value="QHT26362.1"/>
    <property type="molecule type" value="Genomic_DNA"/>
</dbReference>
<dbReference type="AlphaFoldDB" id="A0A6C0ECA1"/>
<accession>A0A6C0ECA1</accession>